<evidence type="ECO:0000259" key="6">
    <source>
        <dbReference type="PROSITE" id="PS50071"/>
    </source>
</evidence>
<dbReference type="AlphaFoldDB" id="A0A1W0E2N8"/>
<dbReference type="InterPro" id="IPR001356">
    <property type="entry name" value="HD"/>
</dbReference>
<keyword evidence="1 4" id="KW-0238">DNA-binding</keyword>
<name>A0A1W0E2N8_9MICR</name>
<dbReference type="GO" id="GO:0005634">
    <property type="term" value="C:nucleus"/>
    <property type="evidence" value="ECO:0007669"/>
    <property type="project" value="UniProtKB-SubCell"/>
</dbReference>
<feature type="domain" description="Homeobox" evidence="6">
    <location>
        <begin position="86"/>
        <end position="146"/>
    </location>
</feature>
<dbReference type="VEuPathDB" id="MicrosporidiaDB:EHP00_1813"/>
<sequence>MNDLEIVKRMILLRQKYVMMTGSINSGVKTVVKDVKNNENIDFEPKISNNTVFELTNKLKIIQKDLVNKILDELKDFYKEDEKLCMVENKKIKRFSKKIISVLEESFSRDRYPSETEKVRIAELCLISLKQVNNWFTNKRNRTKHLYPEHLN</sequence>
<evidence type="ECO:0000313" key="9">
    <source>
        <dbReference type="Proteomes" id="UP000192758"/>
    </source>
</evidence>
<evidence type="ECO:0000256" key="3">
    <source>
        <dbReference type="ARBA" id="ARBA00023242"/>
    </source>
</evidence>
<dbReference type="Proteomes" id="UP000192758">
    <property type="component" value="Unassembled WGS sequence"/>
</dbReference>
<proteinExistence type="predicted"/>
<evidence type="ECO:0000313" key="8">
    <source>
        <dbReference type="EMBL" id="OQS53498.1"/>
    </source>
</evidence>
<dbReference type="PROSITE" id="PS00027">
    <property type="entry name" value="HOMEOBOX_1"/>
    <property type="match status" value="1"/>
</dbReference>
<dbReference type="VEuPathDB" id="MicrosporidiaDB:EHP00_2656"/>
<keyword evidence="2 4" id="KW-0371">Homeobox</keyword>
<organism evidence="8 9">
    <name type="scientific">Ecytonucleospora hepatopenaei</name>
    <dbReference type="NCBI Taxonomy" id="646526"/>
    <lineage>
        <taxon>Eukaryota</taxon>
        <taxon>Fungi</taxon>
        <taxon>Fungi incertae sedis</taxon>
        <taxon>Microsporidia</taxon>
        <taxon>Enterocytozoonidae</taxon>
        <taxon>Ecytonucleospora</taxon>
    </lineage>
</organism>
<reference evidence="8 9" key="1">
    <citation type="journal article" date="2017" name="Environ. Microbiol.">
        <title>Decay of the glycolytic pathway and adaptation to intranuclear parasitism within Enterocytozoonidae microsporidia.</title>
        <authorList>
            <person name="Wiredu Boakye D."/>
            <person name="Jaroenlak P."/>
            <person name="Prachumwat A."/>
            <person name="Williams T.A."/>
            <person name="Bateman K.S."/>
            <person name="Itsathitphaisarn O."/>
            <person name="Sritunyalucksana K."/>
            <person name="Paszkiewicz K.H."/>
            <person name="Moore K.A."/>
            <person name="Stentiford G.D."/>
            <person name="Williams B.A."/>
        </authorList>
    </citation>
    <scope>NUCLEOTIDE SEQUENCE [LARGE SCALE GENOMIC DNA]</scope>
    <source>
        <strain evidence="8 9">TH1</strain>
    </source>
</reference>
<gene>
    <name evidence="8" type="primary">HD-1</name>
    <name evidence="8" type="ORF">EHP00_1813</name>
    <name evidence="7" type="ORF">EHP00_2656</name>
</gene>
<dbReference type="EMBL" id="MNPJ01000031">
    <property type="protein sequence ID" value="OQS53498.1"/>
    <property type="molecule type" value="Genomic_DNA"/>
</dbReference>
<dbReference type="SMART" id="SM00389">
    <property type="entry name" value="HOX"/>
    <property type="match status" value="1"/>
</dbReference>
<dbReference type="GO" id="GO:0003677">
    <property type="term" value="F:DNA binding"/>
    <property type="evidence" value="ECO:0007669"/>
    <property type="project" value="UniProtKB-UniRule"/>
</dbReference>
<evidence type="ECO:0000313" key="7">
    <source>
        <dbReference type="EMBL" id="OQS53491.1"/>
    </source>
</evidence>
<comment type="caution">
    <text evidence="8">The sequence shown here is derived from an EMBL/GenBank/DDBJ whole genome shotgun (WGS) entry which is preliminary data.</text>
</comment>
<dbReference type="PROSITE" id="PS50071">
    <property type="entry name" value="HOMEOBOX_2"/>
    <property type="match status" value="1"/>
</dbReference>
<evidence type="ECO:0000256" key="1">
    <source>
        <dbReference type="ARBA" id="ARBA00023125"/>
    </source>
</evidence>
<dbReference type="OrthoDB" id="10056939at2759"/>
<dbReference type="InterPro" id="IPR017970">
    <property type="entry name" value="Homeobox_CS"/>
</dbReference>
<comment type="subcellular location">
    <subcellularLocation>
        <location evidence="4 5">Nucleus</location>
    </subcellularLocation>
</comment>
<dbReference type="CDD" id="cd00086">
    <property type="entry name" value="homeodomain"/>
    <property type="match status" value="1"/>
</dbReference>
<feature type="DNA-binding region" description="Homeobox" evidence="4">
    <location>
        <begin position="88"/>
        <end position="147"/>
    </location>
</feature>
<dbReference type="GO" id="GO:0000981">
    <property type="term" value="F:DNA-binding transcription factor activity, RNA polymerase II-specific"/>
    <property type="evidence" value="ECO:0007669"/>
    <property type="project" value="InterPro"/>
</dbReference>
<dbReference type="EMBL" id="MNPJ01000031">
    <property type="protein sequence ID" value="OQS53491.1"/>
    <property type="molecule type" value="Genomic_DNA"/>
</dbReference>
<evidence type="ECO:0000256" key="5">
    <source>
        <dbReference type="RuleBase" id="RU000682"/>
    </source>
</evidence>
<dbReference type="InterPro" id="IPR009057">
    <property type="entry name" value="Homeodomain-like_sf"/>
</dbReference>
<keyword evidence="9" id="KW-1185">Reference proteome</keyword>
<protein>
    <submittedName>
        <fullName evidence="8">HD-1</fullName>
    </submittedName>
</protein>
<dbReference type="Gene3D" id="1.10.10.60">
    <property type="entry name" value="Homeodomain-like"/>
    <property type="match status" value="1"/>
</dbReference>
<dbReference type="SUPFAM" id="SSF46689">
    <property type="entry name" value="Homeodomain-like"/>
    <property type="match status" value="1"/>
</dbReference>
<evidence type="ECO:0000256" key="2">
    <source>
        <dbReference type="ARBA" id="ARBA00023155"/>
    </source>
</evidence>
<dbReference type="Pfam" id="PF00046">
    <property type="entry name" value="Homeodomain"/>
    <property type="match status" value="1"/>
</dbReference>
<accession>A0A1W0E2N8</accession>
<evidence type="ECO:0000256" key="4">
    <source>
        <dbReference type="PROSITE-ProRule" id="PRU00108"/>
    </source>
</evidence>
<keyword evidence="3 4" id="KW-0539">Nucleus</keyword>